<dbReference type="SUPFAM" id="SSF46689">
    <property type="entry name" value="Homeodomain-like"/>
    <property type="match status" value="1"/>
</dbReference>
<feature type="compositionally biased region" description="Basic and acidic residues" evidence="5">
    <location>
        <begin position="1"/>
        <end position="24"/>
    </location>
</feature>
<feature type="region of interest" description="Disordered" evidence="5">
    <location>
        <begin position="1"/>
        <end position="35"/>
    </location>
</feature>
<keyword evidence="1" id="KW-0805">Transcription regulation</keyword>
<dbReference type="GO" id="GO:0000976">
    <property type="term" value="F:transcription cis-regulatory region binding"/>
    <property type="evidence" value="ECO:0007669"/>
    <property type="project" value="TreeGrafter"/>
</dbReference>
<dbReference type="Gene3D" id="1.10.357.10">
    <property type="entry name" value="Tetracycline Repressor, domain 2"/>
    <property type="match status" value="1"/>
</dbReference>
<dbReference type="PANTHER" id="PTHR30055:SF151">
    <property type="entry name" value="TRANSCRIPTIONAL REGULATORY PROTEIN"/>
    <property type="match status" value="1"/>
</dbReference>
<dbReference type="GO" id="GO:0045892">
    <property type="term" value="P:negative regulation of DNA-templated transcription"/>
    <property type="evidence" value="ECO:0007669"/>
    <property type="project" value="InterPro"/>
</dbReference>
<evidence type="ECO:0000313" key="7">
    <source>
        <dbReference type="EMBL" id="SFB50528.1"/>
    </source>
</evidence>
<reference evidence="8" key="1">
    <citation type="submission" date="2016-10" db="EMBL/GenBank/DDBJ databases">
        <authorList>
            <person name="Varghese N."/>
            <person name="Submissions S."/>
        </authorList>
    </citation>
    <scope>NUCLEOTIDE SEQUENCE [LARGE SCALE GENOMIC DNA]</scope>
    <source>
        <strain evidence="8">CGMCC 4.3568</strain>
    </source>
</reference>
<dbReference type="Pfam" id="PF00440">
    <property type="entry name" value="TetR_N"/>
    <property type="match status" value="1"/>
</dbReference>
<evidence type="ECO:0000256" key="5">
    <source>
        <dbReference type="SAM" id="MobiDB-lite"/>
    </source>
</evidence>
<evidence type="ECO:0000256" key="3">
    <source>
        <dbReference type="ARBA" id="ARBA00023163"/>
    </source>
</evidence>
<keyword evidence="8" id="KW-1185">Reference proteome</keyword>
<dbReference type="AlphaFoldDB" id="A0A1I1BP62"/>
<dbReference type="InterPro" id="IPR036271">
    <property type="entry name" value="Tet_transcr_reg_TetR-rel_C_sf"/>
</dbReference>
<dbReference type="Gene3D" id="1.10.10.60">
    <property type="entry name" value="Homeodomain-like"/>
    <property type="match status" value="1"/>
</dbReference>
<sequence length="257" mass="28306">MTVEHSGKGDPDRSLALLWRDRTTSPEPPRGRKPGLSVDRIVASAIAVADADGLAATSMHRVAKELGVGTMTLYTYVPAKNELLDLMVDAVLSEREFPAPGEPRPPDWRDQVILYSDRTRAMYRRHPWLRQVSTVRPALGPGVMAGDEYLLSTVAGLGLSPRQVAAAASSIGTYVDAHAALEADNIHLAQVTGESEDTWWHQRMSFWENYFDTERHPTMTEVWSKGGFEASAVDQAMEAYEFGLNRLLDGIEAASKP</sequence>
<dbReference type="InterPro" id="IPR004111">
    <property type="entry name" value="Repressor_TetR_C"/>
</dbReference>
<accession>A0A1I1BP62</accession>
<keyword evidence="3" id="KW-0804">Transcription</keyword>
<gene>
    <name evidence="7" type="ORF">SAMN05216266_114198</name>
</gene>
<dbReference type="Pfam" id="PF02909">
    <property type="entry name" value="TetR_C_1"/>
    <property type="match status" value="1"/>
</dbReference>
<evidence type="ECO:0000256" key="2">
    <source>
        <dbReference type="ARBA" id="ARBA00023125"/>
    </source>
</evidence>
<dbReference type="PANTHER" id="PTHR30055">
    <property type="entry name" value="HTH-TYPE TRANSCRIPTIONAL REGULATOR RUTR"/>
    <property type="match status" value="1"/>
</dbReference>
<dbReference type="RefSeq" id="WP_091675311.1">
    <property type="nucleotide sequence ID" value="NZ_FOKG01000014.1"/>
</dbReference>
<dbReference type="InterPro" id="IPR009057">
    <property type="entry name" value="Homeodomain-like_sf"/>
</dbReference>
<organism evidence="7 8">
    <name type="scientific">Amycolatopsis marina</name>
    <dbReference type="NCBI Taxonomy" id="490629"/>
    <lineage>
        <taxon>Bacteria</taxon>
        <taxon>Bacillati</taxon>
        <taxon>Actinomycetota</taxon>
        <taxon>Actinomycetes</taxon>
        <taxon>Pseudonocardiales</taxon>
        <taxon>Pseudonocardiaceae</taxon>
        <taxon>Amycolatopsis</taxon>
    </lineage>
</organism>
<dbReference type="GO" id="GO:0003700">
    <property type="term" value="F:DNA-binding transcription factor activity"/>
    <property type="evidence" value="ECO:0007669"/>
    <property type="project" value="TreeGrafter"/>
</dbReference>
<dbReference type="Proteomes" id="UP000243799">
    <property type="component" value="Unassembled WGS sequence"/>
</dbReference>
<name>A0A1I1BP62_9PSEU</name>
<dbReference type="InterPro" id="IPR050109">
    <property type="entry name" value="HTH-type_TetR-like_transc_reg"/>
</dbReference>
<evidence type="ECO:0000259" key="6">
    <source>
        <dbReference type="PROSITE" id="PS50977"/>
    </source>
</evidence>
<feature type="DNA-binding region" description="H-T-H motif" evidence="4">
    <location>
        <begin position="58"/>
        <end position="77"/>
    </location>
</feature>
<evidence type="ECO:0000256" key="1">
    <source>
        <dbReference type="ARBA" id="ARBA00023015"/>
    </source>
</evidence>
<keyword evidence="2 4" id="KW-0238">DNA-binding</keyword>
<proteinExistence type="predicted"/>
<dbReference type="EMBL" id="FOKG01000014">
    <property type="protein sequence ID" value="SFB50528.1"/>
    <property type="molecule type" value="Genomic_DNA"/>
</dbReference>
<dbReference type="STRING" id="490629.SAMN05216266_114198"/>
<dbReference type="OrthoDB" id="2570341at2"/>
<dbReference type="InterPro" id="IPR001647">
    <property type="entry name" value="HTH_TetR"/>
</dbReference>
<feature type="domain" description="HTH tetR-type" evidence="6">
    <location>
        <begin position="35"/>
        <end position="95"/>
    </location>
</feature>
<dbReference type="SUPFAM" id="SSF48498">
    <property type="entry name" value="Tetracyclin repressor-like, C-terminal domain"/>
    <property type="match status" value="1"/>
</dbReference>
<protein>
    <submittedName>
        <fullName evidence="7">Transcriptional regulator, TetR family</fullName>
    </submittedName>
</protein>
<dbReference type="PROSITE" id="PS50977">
    <property type="entry name" value="HTH_TETR_2"/>
    <property type="match status" value="1"/>
</dbReference>
<evidence type="ECO:0000256" key="4">
    <source>
        <dbReference type="PROSITE-ProRule" id="PRU00335"/>
    </source>
</evidence>
<evidence type="ECO:0000313" key="8">
    <source>
        <dbReference type="Proteomes" id="UP000243799"/>
    </source>
</evidence>